<dbReference type="NCBIfam" id="TIGR01297">
    <property type="entry name" value="CDF"/>
    <property type="match status" value="1"/>
</dbReference>
<keyword evidence="6 7" id="KW-0472">Membrane</keyword>
<dbReference type="GO" id="GO:0008324">
    <property type="term" value="F:monoatomic cation transmembrane transporter activity"/>
    <property type="evidence" value="ECO:0007669"/>
    <property type="project" value="InterPro"/>
</dbReference>
<feature type="transmembrane region" description="Helical" evidence="7">
    <location>
        <begin position="47"/>
        <end position="68"/>
    </location>
</feature>
<keyword evidence="3" id="KW-0813">Transport</keyword>
<keyword evidence="4 7" id="KW-0812">Transmembrane</keyword>
<dbReference type="InterPro" id="IPR027469">
    <property type="entry name" value="Cation_efflux_TMD_sf"/>
</dbReference>
<evidence type="ECO:0000256" key="3">
    <source>
        <dbReference type="ARBA" id="ARBA00022448"/>
    </source>
</evidence>
<evidence type="ECO:0000256" key="1">
    <source>
        <dbReference type="ARBA" id="ARBA00004141"/>
    </source>
</evidence>
<dbReference type="Gene3D" id="3.30.70.1350">
    <property type="entry name" value="Cation efflux protein, cytoplasmic domain"/>
    <property type="match status" value="1"/>
</dbReference>
<evidence type="ECO:0000259" key="9">
    <source>
        <dbReference type="Pfam" id="PF16916"/>
    </source>
</evidence>
<dbReference type="Gene3D" id="1.20.1510.10">
    <property type="entry name" value="Cation efflux protein transmembrane domain"/>
    <property type="match status" value="1"/>
</dbReference>
<dbReference type="PANTHER" id="PTHR43840">
    <property type="entry name" value="MITOCHONDRIAL METAL TRANSPORTER 1-RELATED"/>
    <property type="match status" value="1"/>
</dbReference>
<keyword evidence="5 7" id="KW-1133">Transmembrane helix</keyword>
<dbReference type="GO" id="GO:0016020">
    <property type="term" value="C:membrane"/>
    <property type="evidence" value="ECO:0007669"/>
    <property type="project" value="UniProtKB-SubCell"/>
</dbReference>
<dbReference type="AlphaFoldDB" id="A0A3B0YPI9"/>
<proteinExistence type="inferred from homology"/>
<evidence type="ECO:0000256" key="2">
    <source>
        <dbReference type="ARBA" id="ARBA00008114"/>
    </source>
</evidence>
<accession>A0A3B0YPI9</accession>
<dbReference type="FunFam" id="1.20.1510.10:FF:000006">
    <property type="entry name" value="Divalent cation efflux transporter"/>
    <property type="match status" value="1"/>
</dbReference>
<evidence type="ECO:0000256" key="6">
    <source>
        <dbReference type="ARBA" id="ARBA00023136"/>
    </source>
</evidence>
<protein>
    <submittedName>
        <fullName evidence="10">Cobalt-zinc-cadmium resistance protein</fullName>
    </submittedName>
</protein>
<dbReference type="Pfam" id="PF01545">
    <property type="entry name" value="Cation_efflux"/>
    <property type="match status" value="1"/>
</dbReference>
<feature type="domain" description="Cation efflux protein transmembrane" evidence="8">
    <location>
        <begin position="22"/>
        <end position="215"/>
    </location>
</feature>
<dbReference type="EMBL" id="UOFM01000168">
    <property type="protein sequence ID" value="VAW76259.1"/>
    <property type="molecule type" value="Genomic_DNA"/>
</dbReference>
<dbReference type="InterPro" id="IPR036837">
    <property type="entry name" value="Cation_efflux_CTD_sf"/>
</dbReference>
<comment type="similarity">
    <text evidence="2">Belongs to the cation diffusion facilitator (CDF) transporter (TC 2.A.4) family.</text>
</comment>
<name>A0A3B0YPI9_9ZZZZ</name>
<feature type="transmembrane region" description="Helical" evidence="7">
    <location>
        <begin position="119"/>
        <end position="140"/>
    </location>
</feature>
<reference evidence="10" key="1">
    <citation type="submission" date="2018-06" db="EMBL/GenBank/DDBJ databases">
        <authorList>
            <person name="Zhirakovskaya E."/>
        </authorList>
    </citation>
    <scope>NUCLEOTIDE SEQUENCE</scope>
</reference>
<dbReference type="InterPro" id="IPR002524">
    <property type="entry name" value="Cation_efflux"/>
</dbReference>
<dbReference type="InterPro" id="IPR050291">
    <property type="entry name" value="CDF_Transporter"/>
</dbReference>
<feature type="transmembrane region" description="Helical" evidence="7">
    <location>
        <begin position="161"/>
        <end position="183"/>
    </location>
</feature>
<feature type="transmembrane region" description="Helical" evidence="7">
    <location>
        <begin position="20"/>
        <end position="41"/>
    </location>
</feature>
<dbReference type="InterPro" id="IPR058533">
    <property type="entry name" value="Cation_efflux_TM"/>
</dbReference>
<sequence length="385" mass="42515">MSATAEFSTHNPRYREVRKVTVVGAVVDFILGVTKIVVGWMAHSEALVADGVHSLSDLATDFVVLYAARHSHRDADEDHPYGHGRIETLATVGLGAMLILVAFGLAWDAVERIDEPDLLFTPGILALVVAGLSIFSKEALYQYTIRVARRLKSNMLMANAWHHRSDAISSIVVFIGVAGAMMGYHYLDAVAAVAVAVMISKIGLDLVLSSTRELIDTALEPEMVEAIREAITDVDGVRALHMLRTRRSGGQALVDLHLQVDPRISVSEGHQICDTVRRRLLERFDEVTDVTVHVDPEDDEKESPCHHLPLRDELIDRLREQWAGLASIDSRDVTLHYLRGKLQVDVALPLSVLTQYDDAAQLVRNIEQAAKSLPEVEGVKVCFRA</sequence>
<dbReference type="PANTHER" id="PTHR43840:SF15">
    <property type="entry name" value="MITOCHONDRIAL METAL TRANSPORTER 1-RELATED"/>
    <property type="match status" value="1"/>
</dbReference>
<feature type="transmembrane region" description="Helical" evidence="7">
    <location>
        <begin position="89"/>
        <end position="107"/>
    </location>
</feature>
<evidence type="ECO:0000256" key="7">
    <source>
        <dbReference type="SAM" id="Phobius"/>
    </source>
</evidence>
<gene>
    <name evidence="10" type="ORF">MNBD_GAMMA14-2663</name>
</gene>
<dbReference type="InterPro" id="IPR027470">
    <property type="entry name" value="Cation_efflux_CTD"/>
</dbReference>
<organism evidence="10">
    <name type="scientific">hydrothermal vent metagenome</name>
    <dbReference type="NCBI Taxonomy" id="652676"/>
    <lineage>
        <taxon>unclassified sequences</taxon>
        <taxon>metagenomes</taxon>
        <taxon>ecological metagenomes</taxon>
    </lineage>
</organism>
<comment type="subcellular location">
    <subcellularLocation>
        <location evidence="1">Membrane</location>
        <topology evidence="1">Multi-pass membrane protein</topology>
    </subcellularLocation>
</comment>
<evidence type="ECO:0000313" key="10">
    <source>
        <dbReference type="EMBL" id="VAW76259.1"/>
    </source>
</evidence>
<evidence type="ECO:0000256" key="5">
    <source>
        <dbReference type="ARBA" id="ARBA00022989"/>
    </source>
</evidence>
<evidence type="ECO:0000259" key="8">
    <source>
        <dbReference type="Pfam" id="PF01545"/>
    </source>
</evidence>
<feature type="domain" description="Cation efflux protein cytoplasmic" evidence="9">
    <location>
        <begin position="220"/>
        <end position="297"/>
    </location>
</feature>
<dbReference type="Pfam" id="PF16916">
    <property type="entry name" value="ZT_dimer"/>
    <property type="match status" value="1"/>
</dbReference>
<evidence type="ECO:0000256" key="4">
    <source>
        <dbReference type="ARBA" id="ARBA00022692"/>
    </source>
</evidence>
<dbReference type="SUPFAM" id="SSF161111">
    <property type="entry name" value="Cation efflux protein transmembrane domain-like"/>
    <property type="match status" value="1"/>
</dbReference>
<dbReference type="SUPFAM" id="SSF160240">
    <property type="entry name" value="Cation efflux protein cytoplasmic domain-like"/>
    <property type="match status" value="1"/>
</dbReference>